<keyword evidence="1" id="KW-0479">Metal-binding</keyword>
<dbReference type="InterPro" id="IPR036705">
    <property type="entry name" value="Ribosyl_crysJ1_sf"/>
</dbReference>
<organism evidence="2">
    <name type="scientific">uncultured Thermomicrobiales bacterium</name>
    <dbReference type="NCBI Taxonomy" id="1645740"/>
    <lineage>
        <taxon>Bacteria</taxon>
        <taxon>Pseudomonadati</taxon>
        <taxon>Thermomicrobiota</taxon>
        <taxon>Thermomicrobia</taxon>
        <taxon>Thermomicrobiales</taxon>
        <taxon>environmental samples</taxon>
    </lineage>
</organism>
<keyword evidence="1" id="KW-0460">Magnesium</keyword>
<sequence>MRRAAVTAGDSDSIACLAGAFAGASHGLASWPDEWLRRIEYSDRLAALAAGLEGEGVGR</sequence>
<feature type="binding site" evidence="1">
    <location>
        <position position="12"/>
    </location>
    <ligand>
        <name>Mg(2+)</name>
        <dbReference type="ChEBI" id="CHEBI:18420"/>
        <label>1</label>
    </ligand>
</feature>
<dbReference type="GO" id="GO:0046872">
    <property type="term" value="F:metal ion binding"/>
    <property type="evidence" value="ECO:0007669"/>
    <property type="project" value="UniProtKB-KW"/>
</dbReference>
<evidence type="ECO:0000313" key="2">
    <source>
        <dbReference type="EMBL" id="CAA9588645.1"/>
    </source>
</evidence>
<dbReference type="InterPro" id="IPR005502">
    <property type="entry name" value="Ribosyl_crysJ1"/>
</dbReference>
<comment type="cofactor">
    <cofactor evidence="1">
        <name>Mg(2+)</name>
        <dbReference type="ChEBI" id="CHEBI:18420"/>
    </cofactor>
    <text evidence="1">Binds 2 magnesium ions per subunit.</text>
</comment>
<evidence type="ECO:0000256" key="1">
    <source>
        <dbReference type="PIRSR" id="PIRSR605502-1"/>
    </source>
</evidence>
<dbReference type="AlphaFoldDB" id="A0A6J4VTF3"/>
<feature type="binding site" evidence="1">
    <location>
        <position position="10"/>
    </location>
    <ligand>
        <name>Mg(2+)</name>
        <dbReference type="ChEBI" id="CHEBI:18420"/>
        <label>1</label>
    </ligand>
</feature>
<gene>
    <name evidence="2" type="ORF">AVDCRST_MAG18-4421</name>
</gene>
<dbReference type="EMBL" id="CADCWN010000353">
    <property type="protein sequence ID" value="CAA9588645.1"/>
    <property type="molecule type" value="Genomic_DNA"/>
</dbReference>
<dbReference type="Pfam" id="PF03747">
    <property type="entry name" value="ADP_ribosyl_GH"/>
    <property type="match status" value="1"/>
</dbReference>
<name>A0A6J4VTF3_9BACT</name>
<dbReference type="Gene3D" id="1.10.4080.10">
    <property type="entry name" value="ADP-ribosylation/Crystallin J1"/>
    <property type="match status" value="1"/>
</dbReference>
<feature type="binding site" evidence="1">
    <location>
        <position position="13"/>
    </location>
    <ligand>
        <name>Mg(2+)</name>
        <dbReference type="ChEBI" id="CHEBI:18420"/>
        <label>1</label>
    </ligand>
</feature>
<evidence type="ECO:0008006" key="3">
    <source>
        <dbReference type="Google" id="ProtNLM"/>
    </source>
</evidence>
<reference evidence="2" key="1">
    <citation type="submission" date="2020-02" db="EMBL/GenBank/DDBJ databases">
        <authorList>
            <person name="Meier V. D."/>
        </authorList>
    </citation>
    <scope>NUCLEOTIDE SEQUENCE</scope>
    <source>
        <strain evidence="2">AVDCRST_MAG18</strain>
    </source>
</reference>
<protein>
    <recommendedName>
        <fullName evidence="3">ADP-ribosylglycohydrolase</fullName>
    </recommendedName>
</protein>
<dbReference type="SUPFAM" id="SSF101478">
    <property type="entry name" value="ADP-ribosylglycohydrolase"/>
    <property type="match status" value="1"/>
</dbReference>
<proteinExistence type="predicted"/>
<accession>A0A6J4VTF3</accession>